<dbReference type="AlphaFoldDB" id="A0A1A7RBC8"/>
<dbReference type="RefSeq" id="WP_067763826.1">
    <property type="nucleotide sequence ID" value="NZ_CP183909.1"/>
</dbReference>
<sequence>MLSEWHQQLQRITHLSSDALAIYFGLIIFFVVAFCHQRQLKSNYAIWAVILLAVGVELFNARHDILDKGYWRIGQSLQHIINVLLLPLTLWFMARYRVWKG</sequence>
<dbReference type="OrthoDB" id="6660115at2"/>
<dbReference type="EMBL" id="LZDS01000023">
    <property type="protein sequence ID" value="OBX28763.1"/>
    <property type="molecule type" value="Genomic_DNA"/>
</dbReference>
<organism evidence="2 3">
    <name type="scientific">Acinetobacter gandensis</name>
    <dbReference type="NCBI Taxonomy" id="1443941"/>
    <lineage>
        <taxon>Bacteria</taxon>
        <taxon>Pseudomonadati</taxon>
        <taxon>Pseudomonadota</taxon>
        <taxon>Gammaproteobacteria</taxon>
        <taxon>Moraxellales</taxon>
        <taxon>Moraxellaceae</taxon>
        <taxon>Acinetobacter</taxon>
    </lineage>
</organism>
<evidence type="ECO:0000256" key="1">
    <source>
        <dbReference type="SAM" id="Phobius"/>
    </source>
</evidence>
<comment type="caution">
    <text evidence="2">The sequence shown here is derived from an EMBL/GenBank/DDBJ whole genome shotgun (WGS) entry which is preliminary data.</text>
</comment>
<name>A0A1A7RBC8_9GAMM</name>
<feature type="transmembrane region" description="Helical" evidence="1">
    <location>
        <begin position="44"/>
        <end position="61"/>
    </location>
</feature>
<gene>
    <name evidence="2" type="ORF">A9J31_03845</name>
</gene>
<accession>A0A1A7RBC8</accession>
<protein>
    <recommendedName>
        <fullName evidence="4">Rod shape-determining protein MreD</fullName>
    </recommendedName>
</protein>
<feature type="transmembrane region" description="Helical" evidence="1">
    <location>
        <begin position="20"/>
        <end position="37"/>
    </location>
</feature>
<reference evidence="3" key="1">
    <citation type="submission" date="2016-06" db="EMBL/GenBank/DDBJ databases">
        <authorList>
            <person name="Radolfova-Krizova L."/>
            <person name="Nemec A."/>
        </authorList>
    </citation>
    <scope>NUCLEOTIDE SEQUENCE [LARGE SCALE GENOMIC DNA]</scope>
    <source>
        <strain evidence="3">ANC 4275</strain>
    </source>
</reference>
<keyword evidence="1" id="KW-0812">Transmembrane</keyword>
<keyword evidence="1" id="KW-1133">Transmembrane helix</keyword>
<keyword evidence="3" id="KW-1185">Reference proteome</keyword>
<evidence type="ECO:0008006" key="4">
    <source>
        <dbReference type="Google" id="ProtNLM"/>
    </source>
</evidence>
<evidence type="ECO:0000313" key="3">
    <source>
        <dbReference type="Proteomes" id="UP000185753"/>
    </source>
</evidence>
<feature type="transmembrane region" description="Helical" evidence="1">
    <location>
        <begin position="73"/>
        <end position="94"/>
    </location>
</feature>
<keyword evidence="1" id="KW-0472">Membrane</keyword>
<dbReference type="Proteomes" id="UP000185753">
    <property type="component" value="Unassembled WGS sequence"/>
</dbReference>
<evidence type="ECO:0000313" key="2">
    <source>
        <dbReference type="EMBL" id="OBX28763.1"/>
    </source>
</evidence>
<proteinExistence type="predicted"/>